<dbReference type="SUPFAM" id="SSF56796">
    <property type="entry name" value="Dehydroquinate synthase-like"/>
    <property type="match status" value="1"/>
</dbReference>
<keyword evidence="16" id="KW-0057">Aromatic amino acid biosynthesis</keyword>
<keyword evidence="11" id="KW-0028">Amino-acid biosynthesis</keyword>
<evidence type="ECO:0000256" key="18">
    <source>
        <dbReference type="ARBA" id="ARBA00023285"/>
    </source>
</evidence>
<keyword evidence="14" id="KW-0862">Zinc</keyword>
<proteinExistence type="inferred from homology"/>
<organism evidence="22 23">
    <name type="scientific">Mucinivorans hirudinis</name>
    <dbReference type="NCBI Taxonomy" id="1433126"/>
    <lineage>
        <taxon>Bacteria</taxon>
        <taxon>Pseudomonadati</taxon>
        <taxon>Bacteroidota</taxon>
        <taxon>Bacteroidia</taxon>
        <taxon>Bacteroidales</taxon>
        <taxon>Rikenellaceae</taxon>
        <taxon>Mucinivorans</taxon>
    </lineage>
</organism>
<dbReference type="InterPro" id="IPR030960">
    <property type="entry name" value="DHQS/DOIS_N"/>
</dbReference>
<sequence>MLFWQSYKKIVTLHKIVLRFGMKKTIYSPRLNNSTPSMVVVGNALPLLDELLADKRVIVITDSNLMDNYASLISRYRHIIIGQGEQCKNLATVEYIHRRLLEMGADRGSYIVGFGGGIVTDIAGFAASTFMRGIGFGFVASSLLAQVDASVGGKNGVNLDGYKNIIGTFNQPDFVLCDLSLLKTLPKREMRAGMCEALKSAIIDGGEMFDIFENYDFEQICSTPELLFRVVSGSVELKARIVAEDERESGVRKLLNLGHTFAHAIEKCSRKYVHGEAVAIGIAIISLFSKNIGELPDNDYKSIMKSIENIGLPHRCDDITMEALAEAAKSDKKRTDETIDLVLVRGVGECFIRKFGIDEICKVLQ</sequence>
<keyword evidence="10" id="KW-0963">Cytoplasm</keyword>
<keyword evidence="18" id="KW-0170">Cobalt</keyword>
<dbReference type="Pfam" id="PF24621">
    <property type="entry name" value="DHQS_C"/>
    <property type="match status" value="1"/>
</dbReference>
<dbReference type="PANTHER" id="PTHR43622:SF7">
    <property type="entry name" value="3-DEHYDROQUINATE SYNTHASE, CHLOROPLASTIC"/>
    <property type="match status" value="1"/>
</dbReference>
<evidence type="ECO:0000256" key="14">
    <source>
        <dbReference type="ARBA" id="ARBA00022833"/>
    </source>
</evidence>
<comment type="cofactor">
    <cofactor evidence="3">
        <name>Co(2+)</name>
        <dbReference type="ChEBI" id="CHEBI:48828"/>
    </cofactor>
</comment>
<evidence type="ECO:0000256" key="3">
    <source>
        <dbReference type="ARBA" id="ARBA00001941"/>
    </source>
</evidence>
<dbReference type="Gene3D" id="1.20.1090.10">
    <property type="entry name" value="Dehydroquinate synthase-like - alpha domain"/>
    <property type="match status" value="1"/>
</dbReference>
<gene>
    <name evidence="22" type="ORF">BN938_3043</name>
</gene>
<dbReference type="GO" id="GO:0046872">
    <property type="term" value="F:metal ion binding"/>
    <property type="evidence" value="ECO:0007669"/>
    <property type="project" value="UniProtKB-KW"/>
</dbReference>
<evidence type="ECO:0000259" key="20">
    <source>
        <dbReference type="Pfam" id="PF01761"/>
    </source>
</evidence>
<dbReference type="NCBIfam" id="TIGR01357">
    <property type="entry name" value="aroB"/>
    <property type="match status" value="1"/>
</dbReference>
<evidence type="ECO:0000256" key="8">
    <source>
        <dbReference type="ARBA" id="ARBA00013031"/>
    </source>
</evidence>
<evidence type="ECO:0000256" key="13">
    <source>
        <dbReference type="ARBA" id="ARBA00022741"/>
    </source>
</evidence>
<dbReference type="InterPro" id="IPR050071">
    <property type="entry name" value="Dehydroquinate_synthase"/>
</dbReference>
<dbReference type="Proteomes" id="UP000027616">
    <property type="component" value="Chromosome I"/>
</dbReference>
<dbReference type="GO" id="GO:0005737">
    <property type="term" value="C:cytoplasm"/>
    <property type="evidence" value="ECO:0007669"/>
    <property type="project" value="UniProtKB-SubCell"/>
</dbReference>
<dbReference type="InterPro" id="IPR016037">
    <property type="entry name" value="DHQ_synth_AroB"/>
</dbReference>
<evidence type="ECO:0000256" key="10">
    <source>
        <dbReference type="ARBA" id="ARBA00022490"/>
    </source>
</evidence>
<evidence type="ECO:0000256" key="16">
    <source>
        <dbReference type="ARBA" id="ARBA00023141"/>
    </source>
</evidence>
<dbReference type="PATRIC" id="fig|1433126.3.peg.3010"/>
<evidence type="ECO:0000256" key="19">
    <source>
        <dbReference type="NCBIfam" id="TIGR01357"/>
    </source>
</evidence>
<dbReference type="GO" id="GO:0008652">
    <property type="term" value="P:amino acid biosynthetic process"/>
    <property type="evidence" value="ECO:0007669"/>
    <property type="project" value="UniProtKB-KW"/>
</dbReference>
<evidence type="ECO:0000259" key="21">
    <source>
        <dbReference type="Pfam" id="PF24621"/>
    </source>
</evidence>
<keyword evidence="15" id="KW-0520">NAD</keyword>
<dbReference type="EMBL" id="HG934468">
    <property type="protein sequence ID" value="CDN33105.1"/>
    <property type="molecule type" value="Genomic_DNA"/>
</dbReference>
<evidence type="ECO:0000256" key="5">
    <source>
        <dbReference type="ARBA" id="ARBA00004496"/>
    </source>
</evidence>
<name>A0A060RBU9_9BACT</name>
<protein>
    <recommendedName>
        <fullName evidence="9 19">3-dehydroquinate synthase</fullName>
        <ecNumber evidence="8 19">4.2.3.4</ecNumber>
    </recommendedName>
</protein>
<comment type="subcellular location">
    <subcellularLocation>
        <location evidence="5">Cytoplasm</location>
    </subcellularLocation>
</comment>
<comment type="similarity">
    <text evidence="7">Belongs to the sugar phosphate cyclases superfamily. Dehydroquinate synthase family.</text>
</comment>
<accession>A0A060RBU9</accession>
<comment type="cofactor">
    <cofactor evidence="2">
        <name>NAD(+)</name>
        <dbReference type="ChEBI" id="CHEBI:57540"/>
    </cofactor>
</comment>
<dbReference type="AlphaFoldDB" id="A0A060RBU9"/>
<evidence type="ECO:0000256" key="2">
    <source>
        <dbReference type="ARBA" id="ARBA00001911"/>
    </source>
</evidence>
<dbReference type="EC" id="4.2.3.4" evidence="8 19"/>
<evidence type="ECO:0000256" key="12">
    <source>
        <dbReference type="ARBA" id="ARBA00022723"/>
    </source>
</evidence>
<evidence type="ECO:0000256" key="7">
    <source>
        <dbReference type="ARBA" id="ARBA00005412"/>
    </source>
</evidence>
<evidence type="ECO:0000256" key="11">
    <source>
        <dbReference type="ARBA" id="ARBA00022605"/>
    </source>
</evidence>
<dbReference type="eggNOG" id="COG0337">
    <property type="taxonomic scope" value="Bacteria"/>
</dbReference>
<evidence type="ECO:0000256" key="15">
    <source>
        <dbReference type="ARBA" id="ARBA00023027"/>
    </source>
</evidence>
<dbReference type="GO" id="GO:0009423">
    <property type="term" value="P:chorismate biosynthetic process"/>
    <property type="evidence" value="ECO:0007669"/>
    <property type="project" value="UniProtKB-UniRule"/>
</dbReference>
<evidence type="ECO:0000256" key="9">
    <source>
        <dbReference type="ARBA" id="ARBA00017684"/>
    </source>
</evidence>
<dbReference type="InterPro" id="IPR030963">
    <property type="entry name" value="DHQ_synth_fam"/>
</dbReference>
<evidence type="ECO:0000256" key="6">
    <source>
        <dbReference type="ARBA" id="ARBA00004661"/>
    </source>
</evidence>
<dbReference type="Pfam" id="PF01761">
    <property type="entry name" value="DHQ_synthase"/>
    <property type="match status" value="1"/>
</dbReference>
<dbReference type="Gene3D" id="3.40.50.1970">
    <property type="match status" value="1"/>
</dbReference>
<keyword evidence="23" id="KW-1185">Reference proteome</keyword>
<dbReference type="InterPro" id="IPR056179">
    <property type="entry name" value="DHQS_C"/>
</dbReference>
<dbReference type="PANTHER" id="PTHR43622">
    <property type="entry name" value="3-DEHYDROQUINATE SYNTHASE"/>
    <property type="match status" value="1"/>
</dbReference>
<keyword evidence="13" id="KW-0547">Nucleotide-binding</keyword>
<dbReference type="PIRSF" id="PIRSF001455">
    <property type="entry name" value="DHQ_synth"/>
    <property type="match status" value="1"/>
</dbReference>
<dbReference type="HOGENOM" id="CLU_001201_0_2_10"/>
<feature type="domain" description="3-dehydroquinate synthase N-terminal" evidence="20">
    <location>
        <begin position="79"/>
        <end position="191"/>
    </location>
</feature>
<feature type="domain" description="3-dehydroquinate synthase C-terminal" evidence="21">
    <location>
        <begin position="193"/>
        <end position="333"/>
    </location>
</feature>
<evidence type="ECO:0000256" key="4">
    <source>
        <dbReference type="ARBA" id="ARBA00003485"/>
    </source>
</evidence>
<evidence type="ECO:0000256" key="1">
    <source>
        <dbReference type="ARBA" id="ARBA00001393"/>
    </source>
</evidence>
<comment type="pathway">
    <text evidence="6">Metabolic intermediate biosynthesis; chorismate biosynthesis; chorismate from D-erythrose 4-phosphate and phosphoenolpyruvate: step 2/7.</text>
</comment>
<dbReference type="GO" id="GO:0003856">
    <property type="term" value="F:3-dehydroquinate synthase activity"/>
    <property type="evidence" value="ECO:0007669"/>
    <property type="project" value="UniProtKB-UniRule"/>
</dbReference>
<dbReference type="STRING" id="1433126.BN938_3043"/>
<evidence type="ECO:0000313" key="23">
    <source>
        <dbReference type="Proteomes" id="UP000027616"/>
    </source>
</evidence>
<keyword evidence="12" id="KW-0479">Metal-binding</keyword>
<keyword evidence="17 22" id="KW-0456">Lyase</keyword>
<evidence type="ECO:0000313" key="22">
    <source>
        <dbReference type="EMBL" id="CDN33105.1"/>
    </source>
</evidence>
<dbReference type="CDD" id="cd08195">
    <property type="entry name" value="DHQS"/>
    <property type="match status" value="1"/>
</dbReference>
<dbReference type="KEGG" id="rbc:BN938_3043"/>
<evidence type="ECO:0000256" key="17">
    <source>
        <dbReference type="ARBA" id="ARBA00023239"/>
    </source>
</evidence>
<reference evidence="22 23" key="1">
    <citation type="journal article" date="2015" name="Genome Announc.">
        <title>Complete Genome Sequence of the Novel Leech Symbiont Mucinivorans hirudinis M3T.</title>
        <authorList>
            <person name="Nelson M.C."/>
            <person name="Bomar L."/>
            <person name="Graf J."/>
        </authorList>
    </citation>
    <scope>NUCLEOTIDE SEQUENCE [LARGE SCALE GENOMIC DNA]</scope>
    <source>
        <strain evidence="23">M3</strain>
    </source>
</reference>
<comment type="catalytic activity">
    <reaction evidence="1">
        <text>7-phospho-2-dehydro-3-deoxy-D-arabino-heptonate = 3-dehydroquinate + phosphate</text>
        <dbReference type="Rhea" id="RHEA:21968"/>
        <dbReference type="ChEBI" id="CHEBI:32364"/>
        <dbReference type="ChEBI" id="CHEBI:43474"/>
        <dbReference type="ChEBI" id="CHEBI:58394"/>
        <dbReference type="EC" id="4.2.3.4"/>
    </reaction>
</comment>
<dbReference type="GO" id="GO:0000166">
    <property type="term" value="F:nucleotide binding"/>
    <property type="evidence" value="ECO:0007669"/>
    <property type="project" value="UniProtKB-KW"/>
</dbReference>
<dbReference type="GO" id="GO:0009073">
    <property type="term" value="P:aromatic amino acid family biosynthetic process"/>
    <property type="evidence" value="ECO:0007669"/>
    <property type="project" value="UniProtKB-KW"/>
</dbReference>
<comment type="function">
    <text evidence="4">Catalyzes the conversion of 3-deoxy-D-arabino-heptulosonate 7-phosphate (DAHP) to dehydroquinate (DHQ).</text>
</comment>